<name>A0ABT8L8K3_9BACT</name>
<reference evidence="1" key="1">
    <citation type="submission" date="2023-06" db="EMBL/GenBank/DDBJ databases">
        <title>Genomic of Agaribacillus aureum.</title>
        <authorList>
            <person name="Wang G."/>
        </authorList>
    </citation>
    <scope>NUCLEOTIDE SEQUENCE</scope>
    <source>
        <strain evidence="1">BMA12</strain>
    </source>
</reference>
<protein>
    <submittedName>
        <fullName evidence="1">SprB repeat-containing protein</fullName>
    </submittedName>
</protein>
<dbReference type="Pfam" id="PF13573">
    <property type="entry name" value="SprB"/>
    <property type="match status" value="1"/>
</dbReference>
<dbReference type="InterPro" id="IPR025667">
    <property type="entry name" value="SprB_repeat"/>
</dbReference>
<evidence type="ECO:0000313" key="1">
    <source>
        <dbReference type="EMBL" id="MDN5214094.1"/>
    </source>
</evidence>
<dbReference type="Proteomes" id="UP001172083">
    <property type="component" value="Unassembled WGS sequence"/>
</dbReference>
<organism evidence="1 2">
    <name type="scientific">Agaribacillus aureus</name>
    <dbReference type="NCBI Taxonomy" id="3051825"/>
    <lineage>
        <taxon>Bacteria</taxon>
        <taxon>Pseudomonadati</taxon>
        <taxon>Bacteroidota</taxon>
        <taxon>Cytophagia</taxon>
        <taxon>Cytophagales</taxon>
        <taxon>Splendidivirgaceae</taxon>
        <taxon>Agaribacillus</taxon>
    </lineage>
</organism>
<dbReference type="EMBL" id="JAUJEB010000004">
    <property type="protein sequence ID" value="MDN5214094.1"/>
    <property type="molecule type" value="Genomic_DNA"/>
</dbReference>
<dbReference type="RefSeq" id="WP_346759431.1">
    <property type="nucleotide sequence ID" value="NZ_JAUJEB010000004.1"/>
</dbReference>
<sequence>MQNLMAFVFMTMCIHFGVFSQECNLNVKHEISHGYCEGKNDARLTLSVTGGFPPYNYLWDNGSRSNTIQLSSQGFYHVKITDRKGCVTEFSNEYQPVSALKIDNITGESQSNGTERLQANARGGIPPYNYYWIGPGNKNTNTQTLSDALPGNYLLVVKDSKNCVLSQSYEVKEK</sequence>
<proteinExistence type="predicted"/>
<dbReference type="Gene3D" id="2.60.40.740">
    <property type="match status" value="1"/>
</dbReference>
<gene>
    <name evidence="1" type="ORF">QQ020_18605</name>
</gene>
<accession>A0ABT8L8K3</accession>
<evidence type="ECO:0000313" key="2">
    <source>
        <dbReference type="Proteomes" id="UP001172083"/>
    </source>
</evidence>
<comment type="caution">
    <text evidence="1">The sequence shown here is derived from an EMBL/GenBank/DDBJ whole genome shotgun (WGS) entry which is preliminary data.</text>
</comment>
<keyword evidence="2" id="KW-1185">Reference proteome</keyword>